<dbReference type="SUPFAM" id="SSF50978">
    <property type="entry name" value="WD40 repeat-like"/>
    <property type="match status" value="1"/>
</dbReference>
<dbReference type="KEGG" id="vde:111252024"/>
<dbReference type="PANTHER" id="PTHR13650">
    <property type="entry name" value="SPATACSIN"/>
    <property type="match status" value="1"/>
</dbReference>
<dbReference type="OMA" id="ACCLNGP"/>
<dbReference type="EnsemblMetazoa" id="XM_022809333">
    <property type="protein sequence ID" value="XP_022665068"/>
    <property type="gene ID" value="LOC111252024"/>
</dbReference>
<dbReference type="OrthoDB" id="2018754at2759"/>
<dbReference type="InterPro" id="IPR028107">
    <property type="entry name" value="Spatacsin_C_dom"/>
</dbReference>
<dbReference type="GO" id="GO:0005737">
    <property type="term" value="C:cytoplasm"/>
    <property type="evidence" value="ECO:0007669"/>
    <property type="project" value="TreeGrafter"/>
</dbReference>
<dbReference type="InParanoid" id="A0A7M7KD23"/>
<proteinExistence type="predicted"/>
<evidence type="ECO:0000256" key="1">
    <source>
        <dbReference type="SAM" id="MobiDB-lite"/>
    </source>
</evidence>
<dbReference type="InterPro" id="IPR036322">
    <property type="entry name" value="WD40_repeat_dom_sf"/>
</dbReference>
<dbReference type="Pfam" id="PF14649">
    <property type="entry name" value="Spatacsin_C"/>
    <property type="match status" value="1"/>
</dbReference>
<dbReference type="GeneID" id="111252024"/>
<keyword evidence="4" id="KW-1185">Reference proteome</keyword>
<sequence>MTDPCRGYSVTALKQFEFPLLPEDIAKVEISPSSERISCLTTDGDLWTLDCPSGESTLQLTNVADFAWQHNTTSDTVFIIKKSGPDIYSTYQFASKFVTTNTNYTSEFTSSFSQISLIYCSDKLLVILLDKDRILYKTISSVVLYVQWTFKLSGNAVAFHTLRNKYIFVCTEQKEINCLVLEDGTQIACWRLCEMVKDNIQDFLFTANLNKLYVSTGRKLLEIECQGESWYNFSCFLGGSRYRNFRRTRKVKVIVDSPTPFALGMYRGKSVICAGEKLTLIDKVPIVFPGPIMIISNTITMETGIPTFLQKDCLKVLYHGITTRSILQQVLEGKGSATAEKICKLNNWSNISMDVTVLQQGIANEHQDMIQFFFKTKLELSQSAIHTTMSHERLRIEFSSWQAVIQEVTRNVQDALLRREFAERLIKLIVSYIAQLLHWISSVEAATPVQEEFVSYLCAQMNVFRGFLLQTSTSILDSNEIVDNSLNASWDYFSEEEVLQDAIARGKLNQAQVYLSKRKDDQDLQDKATRIGQELVLDYVLSGEMADAYKLMESLGWDVDDKLKFFFLHVKSQDARVTILRKILERPNFSEDLVSLLGKMEVYLKHYSCPSAKGVLDSETRGEAISTTGSLLEGPNVRLIQHHMIMGSGRCSSGHYTGIVLAWLAKWDKETFDKILLHSGTAKDEVKEMEPNLVWNHLLKYVKTEQIEALINCVAESTGEVFSEEFPNVIEVTSDMLDALEDDHVLPDLAEETRLQMARKNLLNDSILEDFPRLLNIMSKIKVSVYDLFDVEVLLEKHDYVHRMIHFCLSNGYLHFLHTFLMKVQIQPSCSECMTPLLVAIIKYNEWRKQPKKILGVTLAFANEIYGAETVDDLWSSGRLRLACIVSTITLNWAVPREFIVKLPLPLAGFIEESSGQFREDISMYQLLSKSTFFDITKMFGFQKRNNIYEGEPMDLPYFAQEKLVKTYGLKEPLTYIYYLLKYRVGCAIECFFRDYRVSPKILKAAAKQTTQIALNLFTDDKFVTCCVAFIEAIGQDSYSLRLLVAVGRQLLPRHAKQEVVENLCHVQFANLSSLTASQNAVYRETAQVILQDLDNIVREQFVNDHSQIPLLKPDSVVFLQHDFSQLHQLEIPCTILELCAESDNWLGFIIWAQTLQISRRRVMPLLKNFSNVIYREHLEKALSQVSSLKDMNTKSLTTPRGRDLRASLYNKIGVVKPQQQMTERFSYSPPDQFKKREKDSNSNSDPESFSVTSDDSSHTLQSSNTQGSGGTSRKYPLNLIDLVVSAHNSASPVNELLAAATYHWNPAPALIATYYNENVQQCFAVWLETTTIMSHTKNSSDRSLNNLLECVENALKLRCIASLLLGYQLFIPGSVCTPLVTYIYKFLINKAYFGGEEDWKSFLDRYTKENADHEYVRKILIYGVLICESVYEQRLLLRKYKSLPQKVTPNFTFFAQILESVADANWQLPFEHLLLATDAEQVDDALRKEVTRLINQQLYELAIRFSRAACLPFDDILCELLDHQFETRTTRVVKQVAAVNDRHLLRRKLSALPGSCENAVNPHQMMRSGSIGSIVSDSSERKISALATQRSIDESEVKEKSFWETAQTLFRKYSVKDTTAFLFFKKKSEIVDNYRDKFIAMKYGLRWIDAEMHRVVCWDYLLKCIEAKDMDILNEIDCESEELTLLRNQDIPSARRHVKSESERNAVQIVIDALLAKVAFRQAQFVSTVFCTETLEYQLAVTAVQLSQGLIVRDSFHPNIKEFLKKLEEDPSRPKVRLSNALDSESCRAIEDLSFIAQSSKRICRRILILHLLALSLMVEFDSLAKESDPLQLLKRILNSSLKPKFALAKELVAVYSIEDVVLSSFIYREIQKALSFNNEEFNEFDVLGNFENVISICKDATILGNRIFYGLKKYEDAQLETDKQVLYNEVELCILAHKCFSVACCMEGISHVLKHCHTLVHWLIRHNKFALIIRLLTGIGQYSEMTFIFDALGKHGHFEMLIQQSMEKVPHLKVALLDYLKKKKKLSQLDKIFKLNFAMHREIAEMNSESAQERIVQIAISDGITWPDSVDLNEAQAALDVVMVDLADAAEAFVKADCPMRALECAHKAELLALQIHYLSSPQLHGIGLNKPNKIINLSAESRITWINNHTVFPEAYLVAEAYHMRVAWHAPLFLNVIVKGNVDYLKDFEMRLHLTQEIVQKITDCYARYQRPTPQMAEAMENILECFNDLETKYRCARRLGFQLASRLAANNAILADLLQEALDH</sequence>
<feature type="compositionally biased region" description="Polar residues" evidence="1">
    <location>
        <begin position="1242"/>
        <end position="1261"/>
    </location>
</feature>
<name>A0A7M7KD23_VARDE</name>
<evidence type="ECO:0000313" key="3">
    <source>
        <dbReference type="EnsemblMetazoa" id="XP_022665068"/>
    </source>
</evidence>
<feature type="domain" description="Spatacsin C-terminal" evidence="2">
    <location>
        <begin position="1905"/>
        <end position="2209"/>
    </location>
</feature>
<evidence type="ECO:0000259" key="2">
    <source>
        <dbReference type="Pfam" id="PF14649"/>
    </source>
</evidence>
<accession>A0A7M7KD23</accession>
<dbReference type="PANTHER" id="PTHR13650:SF0">
    <property type="entry name" value="SPATACSIN"/>
    <property type="match status" value="1"/>
</dbReference>
<feature type="region of interest" description="Disordered" evidence="1">
    <location>
        <begin position="1221"/>
        <end position="1273"/>
    </location>
</feature>
<dbReference type="InterPro" id="IPR028103">
    <property type="entry name" value="Spatacsin"/>
</dbReference>
<dbReference type="RefSeq" id="XP_022665067.1">
    <property type="nucleotide sequence ID" value="XM_022809332.1"/>
</dbReference>
<evidence type="ECO:0000313" key="4">
    <source>
        <dbReference type="Proteomes" id="UP000594260"/>
    </source>
</evidence>
<protein>
    <recommendedName>
        <fullName evidence="2">Spatacsin C-terminal domain-containing protein</fullName>
    </recommendedName>
</protein>
<dbReference type="Proteomes" id="UP000594260">
    <property type="component" value="Unplaced"/>
</dbReference>
<organism evidence="3 4">
    <name type="scientific">Varroa destructor</name>
    <name type="common">Honeybee mite</name>
    <dbReference type="NCBI Taxonomy" id="109461"/>
    <lineage>
        <taxon>Eukaryota</taxon>
        <taxon>Metazoa</taxon>
        <taxon>Ecdysozoa</taxon>
        <taxon>Arthropoda</taxon>
        <taxon>Chelicerata</taxon>
        <taxon>Arachnida</taxon>
        <taxon>Acari</taxon>
        <taxon>Parasitiformes</taxon>
        <taxon>Mesostigmata</taxon>
        <taxon>Gamasina</taxon>
        <taxon>Dermanyssoidea</taxon>
        <taxon>Varroidae</taxon>
        <taxon>Varroa</taxon>
    </lineage>
</organism>
<dbReference type="RefSeq" id="XP_022665068.1">
    <property type="nucleotide sequence ID" value="XM_022809333.1"/>
</dbReference>
<reference evidence="3" key="1">
    <citation type="submission" date="2021-01" db="UniProtKB">
        <authorList>
            <consortium name="EnsemblMetazoa"/>
        </authorList>
    </citation>
    <scope>IDENTIFICATION</scope>
</reference>
<dbReference type="FunCoup" id="A0A7M7KD23">
    <property type="interactions" value="1242"/>
</dbReference>
<dbReference type="EnsemblMetazoa" id="XM_022809332">
    <property type="protein sequence ID" value="XP_022665067"/>
    <property type="gene ID" value="LOC111252024"/>
</dbReference>